<dbReference type="GeneID" id="25282806"/>
<dbReference type="Proteomes" id="UP000027920">
    <property type="component" value="Unassembled WGS sequence"/>
</dbReference>
<keyword evidence="1" id="KW-0175">Coiled coil</keyword>
<dbReference type="RefSeq" id="XP_013258902.1">
    <property type="nucleotide sequence ID" value="XM_013403448.1"/>
</dbReference>
<dbReference type="EMBL" id="AMGV01000006">
    <property type="protein sequence ID" value="KEF56312.1"/>
    <property type="molecule type" value="Genomic_DNA"/>
</dbReference>
<organism evidence="2 3">
    <name type="scientific">Exophiala aquamarina CBS 119918</name>
    <dbReference type="NCBI Taxonomy" id="1182545"/>
    <lineage>
        <taxon>Eukaryota</taxon>
        <taxon>Fungi</taxon>
        <taxon>Dikarya</taxon>
        <taxon>Ascomycota</taxon>
        <taxon>Pezizomycotina</taxon>
        <taxon>Eurotiomycetes</taxon>
        <taxon>Chaetothyriomycetidae</taxon>
        <taxon>Chaetothyriales</taxon>
        <taxon>Herpotrichiellaceae</taxon>
        <taxon>Exophiala</taxon>
    </lineage>
</organism>
<dbReference type="VEuPathDB" id="FungiDB:A1O9_07893"/>
<gene>
    <name evidence="2" type="ORF">A1O9_07893</name>
</gene>
<dbReference type="STRING" id="1182545.A0A072P9B1"/>
<dbReference type="HOGENOM" id="CLU_066266_0_0_1"/>
<dbReference type="OrthoDB" id="4118292at2759"/>
<evidence type="ECO:0000256" key="1">
    <source>
        <dbReference type="SAM" id="Coils"/>
    </source>
</evidence>
<reference evidence="2 3" key="1">
    <citation type="submission" date="2013-03" db="EMBL/GenBank/DDBJ databases">
        <title>The Genome Sequence of Exophiala aquamarina CBS 119918.</title>
        <authorList>
            <consortium name="The Broad Institute Genomics Platform"/>
            <person name="Cuomo C."/>
            <person name="de Hoog S."/>
            <person name="Gorbushina A."/>
            <person name="Walker B."/>
            <person name="Young S.K."/>
            <person name="Zeng Q."/>
            <person name="Gargeya S."/>
            <person name="Fitzgerald M."/>
            <person name="Haas B."/>
            <person name="Abouelleil A."/>
            <person name="Allen A.W."/>
            <person name="Alvarado L."/>
            <person name="Arachchi H.M."/>
            <person name="Berlin A.M."/>
            <person name="Chapman S.B."/>
            <person name="Gainer-Dewar J."/>
            <person name="Goldberg J."/>
            <person name="Griggs A."/>
            <person name="Gujja S."/>
            <person name="Hansen M."/>
            <person name="Howarth C."/>
            <person name="Imamovic A."/>
            <person name="Ireland A."/>
            <person name="Larimer J."/>
            <person name="McCowan C."/>
            <person name="Murphy C."/>
            <person name="Pearson M."/>
            <person name="Poon T.W."/>
            <person name="Priest M."/>
            <person name="Roberts A."/>
            <person name="Saif S."/>
            <person name="Shea T."/>
            <person name="Sisk P."/>
            <person name="Sykes S."/>
            <person name="Wortman J."/>
            <person name="Nusbaum C."/>
            <person name="Birren B."/>
        </authorList>
    </citation>
    <scope>NUCLEOTIDE SEQUENCE [LARGE SCALE GENOMIC DNA]</scope>
    <source>
        <strain evidence="2 3">CBS 119918</strain>
    </source>
</reference>
<proteinExistence type="predicted"/>
<feature type="coiled-coil region" evidence="1">
    <location>
        <begin position="41"/>
        <end position="75"/>
    </location>
</feature>
<evidence type="ECO:0008006" key="4">
    <source>
        <dbReference type="Google" id="ProtNLM"/>
    </source>
</evidence>
<comment type="caution">
    <text evidence="2">The sequence shown here is derived from an EMBL/GenBank/DDBJ whole genome shotgun (WGS) entry which is preliminary data.</text>
</comment>
<dbReference type="AlphaFoldDB" id="A0A072P9B1"/>
<protein>
    <recommendedName>
        <fullName evidence="4">BZIP domain-containing protein</fullName>
    </recommendedName>
</protein>
<dbReference type="PANTHER" id="PTHR42070:SF1">
    <property type="entry name" value="FILAMENT ASSOCIATED PROTEIN, PUTATIVE (AFU_ORTHOLOGUE AFUA_8G06630)-RELATED"/>
    <property type="match status" value="1"/>
</dbReference>
<name>A0A072P9B1_9EURO</name>
<accession>A0A072P9B1</accession>
<evidence type="ECO:0000313" key="3">
    <source>
        <dbReference type="Proteomes" id="UP000027920"/>
    </source>
</evidence>
<sequence>MNPMNNQFLSVTPTQAKTPAHTLIRVRNNQRRHRERRRQYIALLEQKVHQNECLLAEARAKIAELEADSRYWRDRATKEHADAVVTPQPMLPTEEHQQLEEIGDEIRKQSLWLQDDDTYARDATAGFESQRLVAMMKTTAVAGSSSPCISSPQRTSALVPLGSVYLFQRPEPGILPQHSTQLKGTSLPALLNDVDTNQIEDVSNGPLASISNCKTYPPLGNESTVPCAHASNLIAQQNVRCLDENSIQTWLQKSFRSAQSQSEGCRVETASLFALLDFISAP</sequence>
<keyword evidence="3" id="KW-1185">Reference proteome</keyword>
<dbReference type="PANTHER" id="PTHR42070">
    <property type="entry name" value="FILAMENT ASSOCIATED PROTEIN, PUTATIVE (AFU_ORTHOLOGUE AFUA_8G06630)-RELATED"/>
    <property type="match status" value="1"/>
</dbReference>
<evidence type="ECO:0000313" key="2">
    <source>
        <dbReference type="EMBL" id="KEF56312.1"/>
    </source>
</evidence>